<dbReference type="GO" id="GO:0016740">
    <property type="term" value="F:transferase activity"/>
    <property type="evidence" value="ECO:0007669"/>
    <property type="project" value="UniProtKB-KW"/>
</dbReference>
<dbReference type="PANTHER" id="PTHR44051:SF3">
    <property type="entry name" value="TRANSCRIPTIONAL REGULATOR URE2"/>
    <property type="match status" value="1"/>
</dbReference>
<evidence type="ECO:0000256" key="1">
    <source>
        <dbReference type="ARBA" id="ARBA00007409"/>
    </source>
</evidence>
<feature type="non-terminal residue" evidence="5">
    <location>
        <position position="1"/>
    </location>
</feature>
<dbReference type="STRING" id="1314782.A0A165N301"/>
<reference evidence="5 6" key="1">
    <citation type="journal article" date="2016" name="Mol. Biol. Evol.">
        <title>Comparative Genomics of Early-Diverging Mushroom-Forming Fungi Provides Insights into the Origins of Lignocellulose Decay Capabilities.</title>
        <authorList>
            <person name="Nagy L.G."/>
            <person name="Riley R."/>
            <person name="Tritt A."/>
            <person name="Adam C."/>
            <person name="Daum C."/>
            <person name="Floudas D."/>
            <person name="Sun H."/>
            <person name="Yadav J.S."/>
            <person name="Pangilinan J."/>
            <person name="Larsson K.H."/>
            <person name="Matsuura K."/>
            <person name="Barry K."/>
            <person name="Labutti K."/>
            <person name="Kuo R."/>
            <person name="Ohm R.A."/>
            <person name="Bhattacharya S.S."/>
            <person name="Shirouzu T."/>
            <person name="Yoshinaga Y."/>
            <person name="Martin F.M."/>
            <person name="Grigoriev I.V."/>
            <person name="Hibbett D.S."/>
        </authorList>
    </citation>
    <scope>NUCLEOTIDE SEQUENCE [LARGE SCALE GENOMIC DNA]</scope>
    <source>
        <strain evidence="5 6">HHB14362 ss-1</strain>
    </source>
</reference>
<dbReference type="InterPro" id="IPR040079">
    <property type="entry name" value="Glutathione_S-Trfase"/>
</dbReference>
<dbReference type="CDD" id="cd03048">
    <property type="entry name" value="GST_N_Ure2p_like"/>
    <property type="match status" value="1"/>
</dbReference>
<feature type="domain" description="GST C-terminal" evidence="4">
    <location>
        <begin position="71"/>
        <end position="192"/>
    </location>
</feature>
<dbReference type="InterPro" id="IPR004046">
    <property type="entry name" value="GST_C"/>
</dbReference>
<organism evidence="5 6">
    <name type="scientific">Neolentinus lepideus HHB14362 ss-1</name>
    <dbReference type="NCBI Taxonomy" id="1314782"/>
    <lineage>
        <taxon>Eukaryota</taxon>
        <taxon>Fungi</taxon>
        <taxon>Dikarya</taxon>
        <taxon>Basidiomycota</taxon>
        <taxon>Agaricomycotina</taxon>
        <taxon>Agaricomycetes</taxon>
        <taxon>Gloeophyllales</taxon>
        <taxon>Gloeophyllaceae</taxon>
        <taxon>Neolentinus</taxon>
    </lineage>
</organism>
<dbReference type="Pfam" id="PF02798">
    <property type="entry name" value="GST_N"/>
    <property type="match status" value="1"/>
</dbReference>
<evidence type="ECO:0000313" key="6">
    <source>
        <dbReference type="Proteomes" id="UP000076761"/>
    </source>
</evidence>
<dbReference type="Proteomes" id="UP000076761">
    <property type="component" value="Unassembled WGS sequence"/>
</dbReference>
<dbReference type="InterPro" id="IPR036282">
    <property type="entry name" value="Glutathione-S-Trfase_C_sf"/>
</dbReference>
<protein>
    <submittedName>
        <fullName evidence="5">Glutathione S-transferase</fullName>
    </submittedName>
</protein>
<dbReference type="PROSITE" id="PS50405">
    <property type="entry name" value="GST_CTER"/>
    <property type="match status" value="1"/>
</dbReference>
<evidence type="ECO:0000259" key="3">
    <source>
        <dbReference type="PROSITE" id="PS50404"/>
    </source>
</evidence>
<evidence type="ECO:0000313" key="5">
    <source>
        <dbReference type="EMBL" id="KZT19107.1"/>
    </source>
</evidence>
<dbReference type="Gene3D" id="1.20.1050.130">
    <property type="match status" value="1"/>
</dbReference>
<name>A0A165N301_9AGAM</name>
<dbReference type="SFLD" id="SFLDS00019">
    <property type="entry name" value="Glutathione_Transferase_(cytos"/>
    <property type="match status" value="1"/>
</dbReference>
<gene>
    <name evidence="5" type="ORF">NEOLEDRAFT_1142543</name>
</gene>
<dbReference type="SUPFAM" id="SSF52833">
    <property type="entry name" value="Thioredoxin-like"/>
    <property type="match status" value="1"/>
</dbReference>
<dbReference type="InterPro" id="IPR010987">
    <property type="entry name" value="Glutathione-S-Trfase_C-like"/>
</dbReference>
<dbReference type="EMBL" id="KV425650">
    <property type="protein sequence ID" value="KZT19107.1"/>
    <property type="molecule type" value="Genomic_DNA"/>
</dbReference>
<dbReference type="FunCoup" id="A0A165N301">
    <property type="interactions" value="128"/>
</dbReference>
<comment type="similarity">
    <text evidence="1 2">Belongs to the GST superfamily.</text>
</comment>
<dbReference type="AlphaFoldDB" id="A0A165N301"/>
<dbReference type="PROSITE" id="PS50404">
    <property type="entry name" value="GST_NTER"/>
    <property type="match status" value="1"/>
</dbReference>
<dbReference type="InterPro" id="IPR036249">
    <property type="entry name" value="Thioredoxin-like_sf"/>
</dbReference>
<evidence type="ECO:0000259" key="4">
    <source>
        <dbReference type="PROSITE" id="PS50405"/>
    </source>
</evidence>
<accession>A0A165N301</accession>
<dbReference type="Pfam" id="PF00043">
    <property type="entry name" value="GST_C"/>
    <property type="match status" value="1"/>
</dbReference>
<dbReference type="PANTHER" id="PTHR44051">
    <property type="entry name" value="GLUTATHIONE S-TRANSFERASE-RELATED"/>
    <property type="match status" value="1"/>
</dbReference>
<keyword evidence="6" id="KW-1185">Reference proteome</keyword>
<dbReference type="SFLD" id="SFLDG00358">
    <property type="entry name" value="Main_(cytGST)"/>
    <property type="match status" value="1"/>
</dbReference>
<evidence type="ECO:0000256" key="2">
    <source>
        <dbReference type="RuleBase" id="RU003494"/>
    </source>
</evidence>
<feature type="domain" description="GST N-terminal" evidence="3">
    <location>
        <begin position="1"/>
        <end position="65"/>
    </location>
</feature>
<dbReference type="OrthoDB" id="422574at2759"/>
<dbReference type="SUPFAM" id="SSF47616">
    <property type="entry name" value="GST C-terminal domain-like"/>
    <property type="match status" value="1"/>
</dbReference>
<sequence length="192" mass="21792">LTELGLTYESIYLDFGMEEQKASPNIDLNPNGRIPTIIDHSNDDFVLWESNAILAYLADKYDTERKFSASTEDDKYKQLQWLLFQASGQGPYFGQAAWFRIPSAIERYQNKVELFLKVPDGELAKREWLIGGKYSVVDLSFITWTVGGTTRLAGPKYDASKEVPHVHAWLQKMLGRPAIAKVDAEKEALSQQ</sequence>
<keyword evidence="5" id="KW-0808">Transferase</keyword>
<dbReference type="InParanoid" id="A0A165N301"/>
<proteinExistence type="inferred from homology"/>
<dbReference type="InterPro" id="IPR004045">
    <property type="entry name" value="Glutathione_S-Trfase_N"/>
</dbReference>